<evidence type="ECO:0000256" key="5">
    <source>
        <dbReference type="ARBA" id="ARBA00022862"/>
    </source>
</evidence>
<dbReference type="FunFam" id="3.40.30.10:FF:000157">
    <property type="entry name" value="DOT5p Nuclear thiol peroxidase"/>
    <property type="match status" value="1"/>
</dbReference>
<feature type="compositionally biased region" description="Basic and acidic residues" evidence="14">
    <location>
        <begin position="232"/>
        <end position="245"/>
    </location>
</feature>
<gene>
    <name evidence="16" type="ORF">CkaCkLH20_01809</name>
</gene>
<keyword evidence="5" id="KW-0049">Antioxidant</keyword>
<dbReference type="InterPro" id="IPR036249">
    <property type="entry name" value="Thioredoxin-like_sf"/>
</dbReference>
<name>A0A9P6ICB0_9PEZI</name>
<protein>
    <recommendedName>
        <fullName evidence="3">thioredoxin-dependent peroxiredoxin</fullName>
        <ecNumber evidence="3">1.11.1.24</ecNumber>
    </recommendedName>
    <alternativeName>
        <fullName evidence="13">Nuclear thiol peroxidase</fullName>
    </alternativeName>
    <alternativeName>
        <fullName evidence="10">Thioredoxin peroxidase</fullName>
    </alternativeName>
</protein>
<feature type="region of interest" description="Disordered" evidence="14">
    <location>
        <begin position="1"/>
        <end position="71"/>
    </location>
</feature>
<feature type="compositionally biased region" description="Low complexity" evidence="14">
    <location>
        <begin position="19"/>
        <end position="30"/>
    </location>
</feature>
<comment type="subcellular location">
    <subcellularLocation>
        <location evidence="1">Nucleus</location>
    </subcellularLocation>
</comment>
<dbReference type="GO" id="GO:0008379">
    <property type="term" value="F:thioredoxin peroxidase activity"/>
    <property type="evidence" value="ECO:0007669"/>
    <property type="project" value="TreeGrafter"/>
</dbReference>
<evidence type="ECO:0000256" key="4">
    <source>
        <dbReference type="ARBA" id="ARBA00022559"/>
    </source>
</evidence>
<evidence type="ECO:0000256" key="11">
    <source>
        <dbReference type="ARBA" id="ARBA00038489"/>
    </source>
</evidence>
<dbReference type="GeneID" id="62157602"/>
<keyword evidence="17" id="KW-1185">Reference proteome</keyword>
<dbReference type="CDD" id="cd03017">
    <property type="entry name" value="PRX_BCP"/>
    <property type="match status" value="1"/>
</dbReference>
<feature type="compositionally biased region" description="Basic and acidic residues" evidence="14">
    <location>
        <begin position="45"/>
        <end position="54"/>
    </location>
</feature>
<proteinExistence type="inferred from homology"/>
<dbReference type="Proteomes" id="UP000781932">
    <property type="component" value="Unassembled WGS sequence"/>
</dbReference>
<dbReference type="GO" id="GO:0005634">
    <property type="term" value="C:nucleus"/>
    <property type="evidence" value="ECO:0007669"/>
    <property type="project" value="UniProtKB-SubCell"/>
</dbReference>
<evidence type="ECO:0000259" key="15">
    <source>
        <dbReference type="PROSITE" id="PS51352"/>
    </source>
</evidence>
<evidence type="ECO:0000256" key="6">
    <source>
        <dbReference type="ARBA" id="ARBA00023002"/>
    </source>
</evidence>
<comment type="subunit">
    <text evidence="2">Monomer.</text>
</comment>
<feature type="region of interest" description="Disordered" evidence="14">
    <location>
        <begin position="218"/>
        <end position="263"/>
    </location>
</feature>
<dbReference type="RefSeq" id="XP_038750228.1">
    <property type="nucleotide sequence ID" value="XM_038884528.1"/>
</dbReference>
<keyword evidence="7" id="KW-1015">Disulfide bond</keyword>
<evidence type="ECO:0000313" key="17">
    <source>
        <dbReference type="Proteomes" id="UP000781932"/>
    </source>
</evidence>
<keyword evidence="9" id="KW-0676">Redox-active center</keyword>
<dbReference type="GO" id="GO:0005737">
    <property type="term" value="C:cytoplasm"/>
    <property type="evidence" value="ECO:0007669"/>
    <property type="project" value="TreeGrafter"/>
</dbReference>
<comment type="similarity">
    <text evidence="11">Belongs to the peroxiredoxin family. BCP/PrxQ subfamily.</text>
</comment>
<evidence type="ECO:0000256" key="8">
    <source>
        <dbReference type="ARBA" id="ARBA00023242"/>
    </source>
</evidence>
<evidence type="ECO:0000256" key="2">
    <source>
        <dbReference type="ARBA" id="ARBA00011245"/>
    </source>
</evidence>
<evidence type="ECO:0000256" key="9">
    <source>
        <dbReference type="ARBA" id="ARBA00023284"/>
    </source>
</evidence>
<dbReference type="EMBL" id="JAATWM020000004">
    <property type="protein sequence ID" value="KAF9880767.1"/>
    <property type="molecule type" value="Genomic_DNA"/>
</dbReference>
<dbReference type="AlphaFoldDB" id="A0A9P6ICB0"/>
<evidence type="ECO:0000256" key="12">
    <source>
        <dbReference type="ARBA" id="ARBA00049091"/>
    </source>
</evidence>
<dbReference type="Pfam" id="PF00578">
    <property type="entry name" value="AhpC-TSA"/>
    <property type="match status" value="1"/>
</dbReference>
<organism evidence="16 17">
    <name type="scientific">Colletotrichum karsti</name>
    <dbReference type="NCBI Taxonomy" id="1095194"/>
    <lineage>
        <taxon>Eukaryota</taxon>
        <taxon>Fungi</taxon>
        <taxon>Dikarya</taxon>
        <taxon>Ascomycota</taxon>
        <taxon>Pezizomycotina</taxon>
        <taxon>Sordariomycetes</taxon>
        <taxon>Hypocreomycetidae</taxon>
        <taxon>Glomerellales</taxon>
        <taxon>Glomerellaceae</taxon>
        <taxon>Colletotrichum</taxon>
        <taxon>Colletotrichum boninense species complex</taxon>
    </lineage>
</organism>
<keyword evidence="8" id="KW-0539">Nucleus</keyword>
<feature type="domain" description="Thioredoxin" evidence="15">
    <location>
        <begin position="55"/>
        <end position="220"/>
    </location>
</feature>
<dbReference type="InterPro" id="IPR013766">
    <property type="entry name" value="Thioredoxin_domain"/>
</dbReference>
<comment type="catalytic activity">
    <reaction evidence="12">
        <text>a hydroperoxide + [thioredoxin]-dithiol = an alcohol + [thioredoxin]-disulfide + H2O</text>
        <dbReference type="Rhea" id="RHEA:62620"/>
        <dbReference type="Rhea" id="RHEA-COMP:10698"/>
        <dbReference type="Rhea" id="RHEA-COMP:10700"/>
        <dbReference type="ChEBI" id="CHEBI:15377"/>
        <dbReference type="ChEBI" id="CHEBI:29950"/>
        <dbReference type="ChEBI" id="CHEBI:30879"/>
        <dbReference type="ChEBI" id="CHEBI:35924"/>
        <dbReference type="ChEBI" id="CHEBI:50058"/>
        <dbReference type="EC" id="1.11.1.24"/>
    </reaction>
</comment>
<dbReference type="SUPFAM" id="SSF52833">
    <property type="entry name" value="Thioredoxin-like"/>
    <property type="match status" value="1"/>
</dbReference>
<feature type="compositionally biased region" description="Basic and acidic residues" evidence="14">
    <location>
        <begin position="253"/>
        <end position="263"/>
    </location>
</feature>
<evidence type="ECO:0000256" key="1">
    <source>
        <dbReference type="ARBA" id="ARBA00004123"/>
    </source>
</evidence>
<feature type="compositionally biased region" description="Low complexity" evidence="14">
    <location>
        <begin position="221"/>
        <end position="231"/>
    </location>
</feature>
<comment type="caution">
    <text evidence="16">The sequence shown here is derived from an EMBL/GenBank/DDBJ whole genome shotgun (WGS) entry which is preliminary data.</text>
</comment>
<evidence type="ECO:0000256" key="7">
    <source>
        <dbReference type="ARBA" id="ARBA00023157"/>
    </source>
</evidence>
<keyword evidence="6" id="KW-0560">Oxidoreductase</keyword>
<evidence type="ECO:0000256" key="13">
    <source>
        <dbReference type="ARBA" id="ARBA00077538"/>
    </source>
</evidence>
<dbReference type="PANTHER" id="PTHR42801:SF23">
    <property type="entry name" value="PEROXIREDOXIN DOT5"/>
    <property type="match status" value="1"/>
</dbReference>
<accession>A0A9P6ICB0</accession>
<evidence type="ECO:0000313" key="16">
    <source>
        <dbReference type="EMBL" id="KAF9880767.1"/>
    </source>
</evidence>
<sequence>MPVELRKRKAPEPAPAPAPKKASSKVAKAAGKVKEAVKGKPAKPAAEEPEKPAEKPVAANGSDKKVKATKGETINLDGFGGEIEDNDGEKTTLKELVDKSKAGVVLFTYPKASTPGCTTQACLFRDSYEPLTKTGLAIYGLSTDSPKANTTFKTKQKLPYPLLCDPKATLIGAIGFKKHPKGTQRGVFVVDKSGKVLAAEPGGPAATVEVVKALVEEGGADAEPAAETAAADAKEEPANGDAKDDEKEDAADEAEKKDEKKDE</sequence>
<reference evidence="16" key="1">
    <citation type="submission" date="2020-03" db="EMBL/GenBank/DDBJ databases">
        <authorList>
            <person name="He L."/>
        </authorList>
    </citation>
    <scope>NUCLEOTIDE SEQUENCE</scope>
    <source>
        <strain evidence="16">CkLH20</strain>
    </source>
</reference>
<reference evidence="16" key="2">
    <citation type="submission" date="2020-11" db="EMBL/GenBank/DDBJ databases">
        <title>Whole genome sequencing of Colletotrichum sp.</title>
        <authorList>
            <person name="Li H."/>
        </authorList>
    </citation>
    <scope>NUCLEOTIDE SEQUENCE</scope>
    <source>
        <strain evidence="16">CkLH20</strain>
    </source>
</reference>
<evidence type="ECO:0000256" key="3">
    <source>
        <dbReference type="ARBA" id="ARBA00013017"/>
    </source>
</evidence>
<dbReference type="GO" id="GO:0034599">
    <property type="term" value="P:cellular response to oxidative stress"/>
    <property type="evidence" value="ECO:0007669"/>
    <property type="project" value="UniProtKB-ARBA"/>
</dbReference>
<dbReference type="GO" id="GO:0045454">
    <property type="term" value="P:cell redox homeostasis"/>
    <property type="evidence" value="ECO:0007669"/>
    <property type="project" value="TreeGrafter"/>
</dbReference>
<dbReference type="OrthoDB" id="338622at2759"/>
<evidence type="ECO:0000256" key="10">
    <source>
        <dbReference type="ARBA" id="ARBA00032824"/>
    </source>
</evidence>
<dbReference type="InterPro" id="IPR050924">
    <property type="entry name" value="Peroxiredoxin_BCP/PrxQ"/>
</dbReference>
<dbReference type="Gene3D" id="3.40.30.10">
    <property type="entry name" value="Glutaredoxin"/>
    <property type="match status" value="1"/>
</dbReference>
<dbReference type="EC" id="1.11.1.24" evidence="3"/>
<dbReference type="PROSITE" id="PS51352">
    <property type="entry name" value="THIOREDOXIN_2"/>
    <property type="match status" value="1"/>
</dbReference>
<keyword evidence="4" id="KW-0575">Peroxidase</keyword>
<dbReference type="InterPro" id="IPR000866">
    <property type="entry name" value="AhpC/TSA"/>
</dbReference>
<evidence type="ECO:0000256" key="14">
    <source>
        <dbReference type="SAM" id="MobiDB-lite"/>
    </source>
</evidence>
<dbReference type="PANTHER" id="PTHR42801">
    <property type="entry name" value="THIOREDOXIN-DEPENDENT PEROXIDE REDUCTASE"/>
    <property type="match status" value="1"/>
</dbReference>